<dbReference type="OrthoDB" id="2392981at2759"/>
<sequence>MNFFNPCDFHIDPLITTVSTIVSGKTAKFDVSGVLTRNSITTYKTILQIGFADSSKNLIAEPYVQTLTESVSITQQYFISAKNVPIPGNLPDPYIMRVVVRDPTNDPNNPLNIFGFAYYRQNK</sequence>
<gene>
    <name evidence="1" type="ORF">C2G38_2200020</name>
</gene>
<keyword evidence="2" id="KW-1185">Reference proteome</keyword>
<dbReference type="AlphaFoldDB" id="A0A397UU24"/>
<name>A0A397UU24_9GLOM</name>
<dbReference type="EMBL" id="QKWP01001000">
    <property type="protein sequence ID" value="RIB12677.1"/>
    <property type="molecule type" value="Genomic_DNA"/>
</dbReference>
<proteinExistence type="predicted"/>
<protein>
    <submittedName>
        <fullName evidence="1">Uncharacterized protein</fullName>
    </submittedName>
</protein>
<reference evidence="1 2" key="1">
    <citation type="submission" date="2018-06" db="EMBL/GenBank/DDBJ databases">
        <title>Comparative genomics reveals the genomic features of Rhizophagus irregularis, R. cerebriforme, R. diaphanum and Gigaspora rosea, and their symbiotic lifestyle signature.</title>
        <authorList>
            <person name="Morin E."/>
            <person name="San Clemente H."/>
            <person name="Chen E.C.H."/>
            <person name="De La Providencia I."/>
            <person name="Hainaut M."/>
            <person name="Kuo A."/>
            <person name="Kohler A."/>
            <person name="Murat C."/>
            <person name="Tang N."/>
            <person name="Roy S."/>
            <person name="Loubradou J."/>
            <person name="Henrissat B."/>
            <person name="Grigoriev I.V."/>
            <person name="Corradi N."/>
            <person name="Roux C."/>
            <person name="Martin F.M."/>
        </authorList>
    </citation>
    <scope>NUCLEOTIDE SEQUENCE [LARGE SCALE GENOMIC DNA]</scope>
    <source>
        <strain evidence="1 2">DAOM 194757</strain>
    </source>
</reference>
<evidence type="ECO:0000313" key="1">
    <source>
        <dbReference type="EMBL" id="RIB12677.1"/>
    </source>
</evidence>
<comment type="caution">
    <text evidence="1">The sequence shown here is derived from an EMBL/GenBank/DDBJ whole genome shotgun (WGS) entry which is preliminary data.</text>
</comment>
<accession>A0A397UU24</accession>
<dbReference type="Proteomes" id="UP000266673">
    <property type="component" value="Unassembled WGS sequence"/>
</dbReference>
<evidence type="ECO:0000313" key="2">
    <source>
        <dbReference type="Proteomes" id="UP000266673"/>
    </source>
</evidence>
<organism evidence="1 2">
    <name type="scientific">Gigaspora rosea</name>
    <dbReference type="NCBI Taxonomy" id="44941"/>
    <lineage>
        <taxon>Eukaryota</taxon>
        <taxon>Fungi</taxon>
        <taxon>Fungi incertae sedis</taxon>
        <taxon>Mucoromycota</taxon>
        <taxon>Glomeromycotina</taxon>
        <taxon>Glomeromycetes</taxon>
        <taxon>Diversisporales</taxon>
        <taxon>Gigasporaceae</taxon>
        <taxon>Gigaspora</taxon>
    </lineage>
</organism>